<evidence type="ECO:0000259" key="8">
    <source>
        <dbReference type="Pfam" id="PF12231"/>
    </source>
</evidence>
<dbReference type="PANTHER" id="PTHR22928">
    <property type="entry name" value="TELOMERE-ASSOCIATED PROTEIN RIF1"/>
    <property type="match status" value="1"/>
</dbReference>
<evidence type="ECO:0000256" key="6">
    <source>
        <dbReference type="ARBA" id="ARBA00023306"/>
    </source>
</evidence>
<dbReference type="GeneID" id="70192196"/>
<dbReference type="OrthoDB" id="5399929at2759"/>
<evidence type="ECO:0000256" key="5">
    <source>
        <dbReference type="ARBA" id="ARBA00023242"/>
    </source>
</evidence>
<feature type="compositionally biased region" description="Polar residues" evidence="7">
    <location>
        <begin position="45"/>
        <end position="65"/>
    </location>
</feature>
<comment type="caution">
    <text evidence="9">The sequence shown here is derived from an EMBL/GenBank/DDBJ whole genome shotgun (WGS) entry which is preliminary data.</text>
</comment>
<proteinExistence type="predicted"/>
<gene>
    <name evidence="9" type="ORF">B0I36DRAFT_433012</name>
</gene>
<dbReference type="PANTHER" id="PTHR22928:SF3">
    <property type="entry name" value="TELOMERE-ASSOCIATED PROTEIN RIF1"/>
    <property type="match status" value="1"/>
</dbReference>
<dbReference type="EMBL" id="JAGTJQ010000007">
    <property type="protein sequence ID" value="KAH7027823.1"/>
    <property type="molecule type" value="Genomic_DNA"/>
</dbReference>
<dbReference type="RefSeq" id="XP_046010622.1">
    <property type="nucleotide sequence ID" value="XM_046162650.1"/>
</dbReference>
<feature type="region of interest" description="Disordered" evidence="7">
    <location>
        <begin position="1607"/>
        <end position="1631"/>
    </location>
</feature>
<evidence type="ECO:0000256" key="7">
    <source>
        <dbReference type="SAM" id="MobiDB-lite"/>
    </source>
</evidence>
<keyword evidence="10" id="KW-1185">Reference proteome</keyword>
<feature type="compositionally biased region" description="Polar residues" evidence="7">
    <location>
        <begin position="99"/>
        <end position="112"/>
    </location>
</feature>
<name>A0A9P8Y0X0_9PEZI</name>
<feature type="region of interest" description="Disordered" evidence="7">
    <location>
        <begin position="1513"/>
        <end position="1582"/>
    </location>
</feature>
<evidence type="ECO:0000256" key="3">
    <source>
        <dbReference type="ARBA" id="ARBA00022454"/>
    </source>
</evidence>
<comment type="subcellular location">
    <subcellularLocation>
        <location evidence="2">Chromosome</location>
        <location evidence="2">Telomere</location>
    </subcellularLocation>
    <subcellularLocation>
        <location evidence="1">Nucleus</location>
    </subcellularLocation>
</comment>
<protein>
    <submittedName>
        <fullName evidence="9">Rap1-interacting factor 1 N terminal-domain-containing protein</fullName>
    </submittedName>
</protein>
<keyword evidence="6" id="KW-0131">Cell cycle</keyword>
<evidence type="ECO:0000313" key="9">
    <source>
        <dbReference type="EMBL" id="KAH7027823.1"/>
    </source>
</evidence>
<accession>A0A9P8Y0X0</accession>
<organism evidence="9 10">
    <name type="scientific">Microdochium trichocladiopsis</name>
    <dbReference type="NCBI Taxonomy" id="1682393"/>
    <lineage>
        <taxon>Eukaryota</taxon>
        <taxon>Fungi</taxon>
        <taxon>Dikarya</taxon>
        <taxon>Ascomycota</taxon>
        <taxon>Pezizomycotina</taxon>
        <taxon>Sordariomycetes</taxon>
        <taxon>Xylariomycetidae</taxon>
        <taxon>Xylariales</taxon>
        <taxon>Microdochiaceae</taxon>
        <taxon>Microdochium</taxon>
    </lineage>
</organism>
<dbReference type="GO" id="GO:0000723">
    <property type="term" value="P:telomere maintenance"/>
    <property type="evidence" value="ECO:0007669"/>
    <property type="project" value="TreeGrafter"/>
</dbReference>
<dbReference type="SUPFAM" id="SSF48371">
    <property type="entry name" value="ARM repeat"/>
    <property type="match status" value="1"/>
</dbReference>
<feature type="region of interest" description="Disordered" evidence="7">
    <location>
        <begin position="1133"/>
        <end position="1158"/>
    </location>
</feature>
<feature type="compositionally biased region" description="Polar residues" evidence="7">
    <location>
        <begin position="1333"/>
        <end position="1347"/>
    </location>
</feature>
<evidence type="ECO:0000256" key="2">
    <source>
        <dbReference type="ARBA" id="ARBA00004574"/>
    </source>
</evidence>
<keyword evidence="5" id="KW-0539">Nucleus</keyword>
<feature type="compositionally biased region" description="Basic and acidic residues" evidence="7">
    <location>
        <begin position="1309"/>
        <end position="1320"/>
    </location>
</feature>
<dbReference type="Pfam" id="PF12231">
    <property type="entry name" value="Rif1_N"/>
    <property type="match status" value="1"/>
</dbReference>
<feature type="region of interest" description="Disordered" evidence="7">
    <location>
        <begin position="1300"/>
        <end position="1347"/>
    </location>
</feature>
<dbReference type="Proteomes" id="UP000756346">
    <property type="component" value="Unassembled WGS sequence"/>
</dbReference>
<sequence>MVVPPGSATGGLESLPARPPTPPRETQQQQHRAQNHSRPLHPLLNLQTPPGHSPVSPSDSSLPTSQRLRKRVGFTGHADYQEPPVYSDKKNVEVVKQPTPISLPSSATSTRPLKSILKPSPARNPLDPGAGDTSDGARANLATMLESTIKQLAGADRDCKVDAYMMLVRALKVSNNLPDRIALQDKMSLFAQFIQRDITTKSSGGGIDSSLTNHALTLLVTFQHFPAIASTLTNDFGVFIIDHCIRSFEDASVPKDVVRHLMQVVASQEFSPKVMTADRVGRLVSALHNIENHLKGKSIIMSRIIIYRKLVKQSRQHMLMHSDWLLDLFTDMLSTLKEIRSSAIALGFDTCLTLGKEKQLSKRVLEILQVSVDDTKYIEYYIERLKAMAKDKADSAVVPQIWSVVVLLLRYPVDRWEYFVPWLDIIQKCFNSSDWQTKHEANLAWNRLVYTLHQNETSFFKTLGTMCQPFVSQLRRKVTGAKQGDLRQTVLGSICNLYYYAFKPNTNPTHLDTLWKTCIVPIVNQLGAIENELKGPEKYISGTTTDNVTHAATLLTGIFDSSTARLWKEDRVFDKALVTPAELPALDPKWIRRNAAKVFLVVSPILEVSFLNLSDPNSNASKLWRTIVNAVVAASSKEVKVSTDTAVFIGSALSFLLRIWSSGLDDADIAQSRRFLNAVQQYITAMLSCLGLLPFTEKQLSMSKQNMFVPAATPSHRDVKGHASTKSPLCHLFWILSTPPPNIPDDEHMHTMVVSVLSPFFATRPVFARRDLAHELMHSLPQESSSVSATWQFIAGILETALINSKDSHSSISSSGEPAIGHQYRGIVKHLERGLVATPNLQRTYWQSLLAAVTDCAVEETGFAGCAVAVIEPLAKAAVDLISHSTESLSDHIHNVGCELISRSTQPHDRQALETARRRLWGTLAAGTRSASLDPFDNLYRLINSLLMCSYNKVDTAGFEEPAVRMLSEITAFLARSNTQLALGSLLAIQSGISRWLRDADSRYDSKQSSPVYNAVQALWDRVCCVFGGSEGLRQTGLSSVELLLCAAFGSKHANLVKSTAALWNQAFEHEEAVDYPEKLKDVLLAVHTYADIVLPGLRIPNHPDSMESFVIPESQHSGIEMDTTTDAIAPLPQQSSDGMPQSGKALSPRTSSPVGSVKLSFPAARSAAITPRRTLRKRERKRVSNARLRHDDSQIHFAAIDSSSPSGDVEPQHLTERQIEIRERQRDASVLFPELRSSAGQNADSLELEPQLPQQIVDHAAREHAATPERNQAFEDFVSSTPTPRRGQAALIIEDHYGLDEVPSSPPEPRRNLLPEMRTRSRSSSSIMDDFQFSSSPVPGSPTLEQMNSAKGKITVQDDPAFATDQFSTRNDVPLPASGLATVQDGQSSARVMSRPSTPPNRRRTRSRKDSPKSDNENEEFVDALTSPQHKSPRIIQKNEAHLAMSSETNSTNGGLVSRSFDLSEGEERSMARLIVELDSRKCDPVPRPDSLSPVQAAKRTTGPVMECITVKGESDAEMSTPRRSPRHAQITAPVIPSTPMEIESPQSSLRRSRRKRKRTTEVADSTQKKRKHKLAGQDAEVDAGLGSQACSDESSLAALDTSFSSAAEDGSMEREPSQELGAPATSSPLAVQQDNADIEAEYSDANSSDISESEAVNSQLLAEASQDSYGSHSQQRHGADSVVLVKHEPGAVGNLGEIVDEHPVNVVREDTTETPWVAGISAEANPAASIIASLRAGLSALQTAQLSRKEVYEIEDMFMDIKKALYAADERSRSSR</sequence>
<feature type="region of interest" description="Disordered" evidence="7">
    <location>
        <begin position="98"/>
        <end position="135"/>
    </location>
</feature>
<dbReference type="GO" id="GO:0005634">
    <property type="term" value="C:nucleus"/>
    <property type="evidence" value="ECO:0007669"/>
    <property type="project" value="UniProtKB-SubCell"/>
</dbReference>
<evidence type="ECO:0000256" key="4">
    <source>
        <dbReference type="ARBA" id="ARBA00022895"/>
    </source>
</evidence>
<evidence type="ECO:0000256" key="1">
    <source>
        <dbReference type="ARBA" id="ARBA00004123"/>
    </source>
</evidence>
<feature type="region of interest" description="Disordered" evidence="7">
    <location>
        <begin position="1367"/>
        <end position="1433"/>
    </location>
</feature>
<keyword evidence="4" id="KW-0779">Telomere</keyword>
<reference evidence="9" key="1">
    <citation type="journal article" date="2021" name="Nat. Commun.">
        <title>Genetic determinants of endophytism in the Arabidopsis root mycobiome.</title>
        <authorList>
            <person name="Mesny F."/>
            <person name="Miyauchi S."/>
            <person name="Thiergart T."/>
            <person name="Pickel B."/>
            <person name="Atanasova L."/>
            <person name="Karlsson M."/>
            <person name="Huettel B."/>
            <person name="Barry K.W."/>
            <person name="Haridas S."/>
            <person name="Chen C."/>
            <person name="Bauer D."/>
            <person name="Andreopoulos W."/>
            <person name="Pangilinan J."/>
            <person name="LaButti K."/>
            <person name="Riley R."/>
            <person name="Lipzen A."/>
            <person name="Clum A."/>
            <person name="Drula E."/>
            <person name="Henrissat B."/>
            <person name="Kohler A."/>
            <person name="Grigoriev I.V."/>
            <person name="Martin F.M."/>
            <person name="Hacquard S."/>
        </authorList>
    </citation>
    <scope>NUCLEOTIDE SEQUENCE</scope>
    <source>
        <strain evidence="9">MPI-CAGE-CH-0230</strain>
    </source>
</reference>
<keyword evidence="3" id="KW-0158">Chromosome</keyword>
<dbReference type="GO" id="GO:0140445">
    <property type="term" value="C:chromosome, telomeric repeat region"/>
    <property type="evidence" value="ECO:0007669"/>
    <property type="project" value="TreeGrafter"/>
</dbReference>
<dbReference type="InterPro" id="IPR016024">
    <property type="entry name" value="ARM-type_fold"/>
</dbReference>
<feature type="domain" description="Telomere-associated protein Rif1 N-terminal" evidence="8">
    <location>
        <begin position="152"/>
        <end position="518"/>
    </location>
</feature>
<feature type="region of interest" description="Disordered" evidence="7">
    <location>
        <begin position="1"/>
        <end position="65"/>
    </location>
</feature>
<dbReference type="InterPro" id="IPR022031">
    <property type="entry name" value="Rif1_N"/>
</dbReference>
<evidence type="ECO:0000313" key="10">
    <source>
        <dbReference type="Proteomes" id="UP000756346"/>
    </source>
</evidence>